<dbReference type="InterPro" id="IPR000313">
    <property type="entry name" value="PWWP_dom"/>
</dbReference>
<dbReference type="Proteomes" id="UP001623349">
    <property type="component" value="Unassembled WGS sequence"/>
</dbReference>
<gene>
    <name evidence="8" type="ORF">APTSU1_000557900</name>
</gene>
<keyword evidence="3" id="KW-0862">Zinc</keyword>
<evidence type="ECO:0000259" key="7">
    <source>
        <dbReference type="PROSITE" id="PS51050"/>
    </source>
</evidence>
<feature type="region of interest" description="Disordered" evidence="5">
    <location>
        <begin position="1"/>
        <end position="93"/>
    </location>
</feature>
<evidence type="ECO:0000313" key="9">
    <source>
        <dbReference type="Proteomes" id="UP001623349"/>
    </source>
</evidence>
<dbReference type="Gene3D" id="3.30.40.100">
    <property type="match status" value="1"/>
</dbReference>
<dbReference type="InterPro" id="IPR011124">
    <property type="entry name" value="Znf_CW"/>
</dbReference>
<feature type="compositionally biased region" description="Basic and acidic residues" evidence="5">
    <location>
        <begin position="1"/>
        <end position="14"/>
    </location>
</feature>
<dbReference type="PANTHER" id="PTHR15999:SF2">
    <property type="entry name" value="ZINC FINGER CW-TYPE PWWP DOMAIN PROTEIN 1"/>
    <property type="match status" value="1"/>
</dbReference>
<evidence type="ECO:0000256" key="5">
    <source>
        <dbReference type="SAM" id="MobiDB-lite"/>
    </source>
</evidence>
<sequence length="653" mass="72522">MAALQNHKEYEKGTKKTFAPPTQKSHIEKPQPNSWKEDTPGTNSPEAETKPSLLKASLKKEQKAAIDRGPSRGQEKKPKAQDQPAGKKGKLLGVKEKTLTNAEFEEIFQIVLQKSLQECLETSCVQRIRPSKSDKEPGIAPSAIDKENADPKKVITPDTSKTASSLEEEVSYEMGTPTLGQPVTESSKKKFNRLSLSKQKKKAEDEKMETIQDGRECSLKEKQKIMIQEQSQIRGHQKEEEGGFGHCVIWVQCSSSKCEKWRQLPGNIDPSVLPDDWSCEQNPDLNHNRCDIPEESWAGCESEVVYASYVPGSIIWAKQYGYPWWPGMIESDPDLGEYFLFASPLDSLPSKYHVTFFGEIVSRAWISVRMLKNFQELSLELVTVKKCKNKESNQKLEAAIAMAHRAEQTSIQERVNLFGFWSRYSGADISGEGKDLMLCESNNHESCLEKEEKDSEEEKEEKKVKRGKRSCDARIPVGDPTLPRPKPAKIQTKKPKSRGVGVYTGPAGGQDGTPKKKTVKKSVVSESTVPPVPTLKGKEEQGDADLDHPGPKKKFKAPQNKTSATNLSEEKGIKIVSKCPSPPARPGACPLGKEGLGPQVPLTQKTASFPPDDDGSSDLDLEQLMDVIGEPEERGEMQQRGSSEEFLAALFEE</sequence>
<organism evidence="8 9">
    <name type="scientific">Apodemus speciosus</name>
    <name type="common">Large Japanese field mouse</name>
    <dbReference type="NCBI Taxonomy" id="105296"/>
    <lineage>
        <taxon>Eukaryota</taxon>
        <taxon>Metazoa</taxon>
        <taxon>Chordata</taxon>
        <taxon>Craniata</taxon>
        <taxon>Vertebrata</taxon>
        <taxon>Euteleostomi</taxon>
        <taxon>Mammalia</taxon>
        <taxon>Eutheria</taxon>
        <taxon>Euarchontoglires</taxon>
        <taxon>Glires</taxon>
        <taxon>Rodentia</taxon>
        <taxon>Myomorpha</taxon>
        <taxon>Muroidea</taxon>
        <taxon>Muridae</taxon>
        <taxon>Murinae</taxon>
        <taxon>Apodemus</taxon>
    </lineage>
</organism>
<dbReference type="PANTHER" id="PTHR15999">
    <property type="entry name" value="ZINC FINGER CW-TYPE PWWP DOMAIN PROTEIN 1"/>
    <property type="match status" value="1"/>
</dbReference>
<feature type="region of interest" description="Disordered" evidence="5">
    <location>
        <begin position="445"/>
        <end position="619"/>
    </location>
</feature>
<feature type="region of interest" description="Disordered" evidence="5">
    <location>
        <begin position="129"/>
        <end position="190"/>
    </location>
</feature>
<dbReference type="PROSITE" id="PS50812">
    <property type="entry name" value="PWWP"/>
    <property type="match status" value="1"/>
</dbReference>
<comment type="caution">
    <text evidence="8">The sequence shown here is derived from an EMBL/GenBank/DDBJ whole genome shotgun (WGS) entry which is preliminary data.</text>
</comment>
<name>A0ABQ0ETH1_APOSI</name>
<accession>A0ABQ0ETH1</accession>
<evidence type="ECO:0000256" key="2">
    <source>
        <dbReference type="ARBA" id="ARBA00022771"/>
    </source>
</evidence>
<feature type="compositionally biased region" description="Basic and acidic residues" evidence="5">
    <location>
        <begin position="58"/>
        <end position="80"/>
    </location>
</feature>
<feature type="compositionally biased region" description="Basic and acidic residues" evidence="5">
    <location>
        <begin position="536"/>
        <end position="550"/>
    </location>
</feature>
<dbReference type="SMART" id="SM00293">
    <property type="entry name" value="PWWP"/>
    <property type="match status" value="1"/>
</dbReference>
<keyword evidence="1" id="KW-0479">Metal-binding</keyword>
<feature type="compositionally biased region" description="Basic and acidic residues" evidence="5">
    <location>
        <begin position="25"/>
        <end position="39"/>
    </location>
</feature>
<feature type="compositionally biased region" description="Basic and acidic residues" evidence="5">
    <location>
        <begin position="144"/>
        <end position="155"/>
    </location>
</feature>
<dbReference type="CDD" id="cd20145">
    <property type="entry name" value="PWWP_ZCWPW1"/>
    <property type="match status" value="1"/>
</dbReference>
<proteinExistence type="predicted"/>
<evidence type="ECO:0000256" key="4">
    <source>
        <dbReference type="PROSITE-ProRule" id="PRU00454"/>
    </source>
</evidence>
<dbReference type="Pfam" id="PF07496">
    <property type="entry name" value="zf-CW"/>
    <property type="match status" value="1"/>
</dbReference>
<feature type="domain" description="PWWP" evidence="6">
    <location>
        <begin position="311"/>
        <end position="377"/>
    </location>
</feature>
<dbReference type="InterPro" id="IPR042778">
    <property type="entry name" value="ZCWPW1/ZCWPW2"/>
</dbReference>
<reference evidence="8 9" key="1">
    <citation type="submission" date="2024-08" db="EMBL/GenBank/DDBJ databases">
        <title>The draft genome of Apodemus speciosus.</title>
        <authorList>
            <person name="Nabeshima K."/>
            <person name="Suzuki S."/>
            <person name="Onuma M."/>
        </authorList>
    </citation>
    <scope>NUCLEOTIDE SEQUENCE [LARGE SCALE GENOMIC DNA]</scope>
    <source>
        <strain evidence="8">IB14-021</strain>
    </source>
</reference>
<evidence type="ECO:0000313" key="8">
    <source>
        <dbReference type="EMBL" id="GAB1290349.1"/>
    </source>
</evidence>
<evidence type="ECO:0000256" key="3">
    <source>
        <dbReference type="ARBA" id="ARBA00022833"/>
    </source>
</evidence>
<dbReference type="SUPFAM" id="SSF63748">
    <property type="entry name" value="Tudor/PWWP/MBT"/>
    <property type="match status" value="1"/>
</dbReference>
<evidence type="ECO:0000259" key="6">
    <source>
        <dbReference type="PROSITE" id="PS50812"/>
    </source>
</evidence>
<dbReference type="PROSITE" id="PS51050">
    <property type="entry name" value="ZF_CW"/>
    <property type="match status" value="1"/>
</dbReference>
<protein>
    <submittedName>
        <fullName evidence="8">Zinc finger CW-type PWWP domain protein 1</fullName>
    </submittedName>
</protein>
<dbReference type="EMBL" id="BAAFST010000005">
    <property type="protein sequence ID" value="GAB1290349.1"/>
    <property type="molecule type" value="Genomic_DNA"/>
</dbReference>
<dbReference type="Pfam" id="PF00855">
    <property type="entry name" value="PWWP"/>
    <property type="match status" value="1"/>
</dbReference>
<keyword evidence="2 4" id="KW-0863">Zinc-finger</keyword>
<feature type="domain" description="CW-type" evidence="7">
    <location>
        <begin position="244"/>
        <end position="298"/>
    </location>
</feature>
<keyword evidence="9" id="KW-1185">Reference proteome</keyword>
<evidence type="ECO:0000256" key="1">
    <source>
        <dbReference type="ARBA" id="ARBA00022723"/>
    </source>
</evidence>
<dbReference type="Gene3D" id="2.30.30.140">
    <property type="match status" value="1"/>
</dbReference>